<dbReference type="InterPro" id="IPR006874">
    <property type="entry name" value="DUF621"/>
</dbReference>
<name>A0AAE9EZG6_CAEBR</name>
<dbReference type="EMBL" id="CP092624">
    <property type="protein sequence ID" value="UMM32060.1"/>
    <property type="molecule type" value="Genomic_DNA"/>
</dbReference>
<proteinExistence type="predicted"/>
<reference evidence="2 3" key="1">
    <citation type="submission" date="2022-04" db="EMBL/GenBank/DDBJ databases">
        <title>Chromosome-level reference genomes for two strains of Caenorhabditis briggsae: an improved platform for comparative genomics.</title>
        <authorList>
            <person name="Stevens L."/>
            <person name="Andersen E."/>
        </authorList>
    </citation>
    <scope>NUCLEOTIDE SEQUENCE [LARGE SCALE GENOMIC DNA]</scope>
    <source>
        <strain evidence="2">VX34</strain>
        <tissue evidence="2">Whole-organism</tissue>
    </source>
</reference>
<sequence>MCTLTGTLIIKIDEEFNDIPDSEKNGLYYFVTTTFVISTLLSTLFSAAFLASSVVFLIAQSVKTSNVNAFLIKRFVNTMEIIAGAAIPSFFFFTSKEIRRLLSSRVSASSSQGGPNNQIRGMRYIS</sequence>
<gene>
    <name evidence="2" type="ORF">L5515_006000</name>
</gene>
<keyword evidence="3" id="KW-1185">Reference proteome</keyword>
<dbReference type="Proteomes" id="UP000829354">
    <property type="component" value="Chromosome V"/>
</dbReference>
<dbReference type="Pfam" id="PF04789">
    <property type="entry name" value="DUF621"/>
    <property type="match status" value="1"/>
</dbReference>
<keyword evidence="1" id="KW-0472">Membrane</keyword>
<evidence type="ECO:0000256" key="1">
    <source>
        <dbReference type="SAM" id="Phobius"/>
    </source>
</evidence>
<dbReference type="PANTHER" id="PTHR31406">
    <property type="entry name" value="PROTEIN CBG06702-RELATED"/>
    <property type="match status" value="1"/>
</dbReference>
<feature type="transmembrane region" description="Helical" evidence="1">
    <location>
        <begin position="71"/>
        <end position="93"/>
    </location>
</feature>
<dbReference type="AlphaFoldDB" id="A0AAE9EZG6"/>
<keyword evidence="1" id="KW-0812">Transmembrane</keyword>
<protein>
    <submittedName>
        <fullName evidence="2">Uncharacterized protein</fullName>
    </submittedName>
</protein>
<keyword evidence="1" id="KW-1133">Transmembrane helix</keyword>
<dbReference type="PANTHER" id="PTHR31406:SF1">
    <property type="entry name" value="G-PROTEIN COUPLED RECEPTORS FAMILY 1 PROFILE DOMAIN-CONTAINING PROTEIN-RELATED"/>
    <property type="match status" value="1"/>
</dbReference>
<evidence type="ECO:0000313" key="2">
    <source>
        <dbReference type="EMBL" id="UMM32060.1"/>
    </source>
</evidence>
<accession>A0AAE9EZG6</accession>
<organism evidence="2 3">
    <name type="scientific">Caenorhabditis briggsae</name>
    <dbReference type="NCBI Taxonomy" id="6238"/>
    <lineage>
        <taxon>Eukaryota</taxon>
        <taxon>Metazoa</taxon>
        <taxon>Ecdysozoa</taxon>
        <taxon>Nematoda</taxon>
        <taxon>Chromadorea</taxon>
        <taxon>Rhabditida</taxon>
        <taxon>Rhabditina</taxon>
        <taxon>Rhabditomorpha</taxon>
        <taxon>Rhabditoidea</taxon>
        <taxon>Rhabditidae</taxon>
        <taxon>Peloderinae</taxon>
        <taxon>Caenorhabditis</taxon>
    </lineage>
</organism>
<feature type="transmembrane region" description="Helical" evidence="1">
    <location>
        <begin position="27"/>
        <end position="59"/>
    </location>
</feature>
<evidence type="ECO:0000313" key="3">
    <source>
        <dbReference type="Proteomes" id="UP000829354"/>
    </source>
</evidence>